<evidence type="ECO:0000313" key="1">
    <source>
        <dbReference type="EMBL" id="QST86731.1"/>
    </source>
</evidence>
<keyword evidence="1" id="KW-0614">Plasmid</keyword>
<gene>
    <name evidence="1" type="ORF">SRIM_041755</name>
</gene>
<geneLocation type="plasmid" evidence="1 2">
    <name>pSRP1</name>
</geneLocation>
<sequence length="137" mass="15550">MTDEISPAPLPPEASWSPDHWLYSAGQWTRLDHDPVPDTPTADGDWGQMLREAGFRPWYEVAAPPEAYNFPIPLELHVYERSTAHRPRFAVDLRNDLTLTVFCEELPDLMDLLAKWAPTVHALAAAAQIAKEQAEYR</sequence>
<dbReference type="AlphaFoldDB" id="A0A8A1V5F0"/>
<reference evidence="1" key="3">
    <citation type="journal article" date="2021" name="bioRxiv">
        <title>Bilateral symmetry of linear streptomycete chromosomes.</title>
        <authorList>
            <person name="Algora-Gallardo L."/>
            <person name="Schniete J.K."/>
            <person name="Mark D.R."/>
            <person name="Hunter I.S."/>
            <person name="Herron P.R."/>
        </authorList>
    </citation>
    <scope>NUCLEOTIDE SEQUENCE</scope>
    <source>
        <strain evidence="1">ATCC 10970</strain>
        <plasmid evidence="1">pSRP1</plasmid>
    </source>
</reference>
<evidence type="ECO:0000313" key="2">
    <source>
        <dbReference type="Proteomes" id="UP000011074"/>
    </source>
</evidence>
<organism evidence="1 2">
    <name type="scientific">Streptomyces rimosus subsp. rimosus (strain ATCC 10970 / DSM 40260 / JCM 4667 / NRRL 2234)</name>
    <dbReference type="NCBI Taxonomy" id="1265868"/>
    <lineage>
        <taxon>Bacteria</taxon>
        <taxon>Bacillati</taxon>
        <taxon>Actinomycetota</taxon>
        <taxon>Actinomycetes</taxon>
        <taxon>Kitasatosporales</taxon>
        <taxon>Streptomycetaceae</taxon>
        <taxon>Streptomyces</taxon>
    </lineage>
</organism>
<name>A0A8A1V5F0_STRR1</name>
<proteinExistence type="predicted"/>
<dbReference type="GeneID" id="66860660"/>
<dbReference type="RefSeq" id="WP_032920015.1">
    <property type="nucleotide sequence ID" value="NZ_CP048262.1"/>
</dbReference>
<reference evidence="1" key="1">
    <citation type="submission" date="2012-12" db="EMBL/GenBank/DDBJ databases">
        <authorList>
            <person name="Pethick F.E."/>
            <person name="MacFadyen A.C."/>
            <person name="Tang Z."/>
            <person name="Sangal V."/>
            <person name="Tze-Tze L."/>
            <person name="Chu J."/>
            <person name="Guo M."/>
            <person name="Kirby R."/>
            <person name="Hoskisson P.A."/>
            <person name="Herron P.R."/>
            <person name="Hunter I.S."/>
        </authorList>
    </citation>
    <scope>NUCLEOTIDE SEQUENCE</scope>
    <source>
        <strain evidence="1">ATCC 10970</strain>
        <plasmid evidence="1">pSRP1</plasmid>
    </source>
</reference>
<dbReference type="EMBL" id="CP048262">
    <property type="protein sequence ID" value="QST86731.1"/>
    <property type="molecule type" value="Genomic_DNA"/>
</dbReference>
<reference evidence="1" key="2">
    <citation type="submission" date="2020-01" db="EMBL/GenBank/DDBJ databases">
        <authorList>
            <person name="Algora L."/>
            <person name="Schniete J.K."/>
            <person name="MacFadyen A."/>
            <person name="Hoskisson P.A."/>
            <person name="Hunter I.S."/>
            <person name="Herron P.R."/>
        </authorList>
    </citation>
    <scope>NUCLEOTIDE SEQUENCE</scope>
    <source>
        <strain evidence="1">ATCC 10970</strain>
        <plasmid evidence="1">pSRP1</plasmid>
    </source>
</reference>
<dbReference type="Proteomes" id="UP000011074">
    <property type="component" value="Plasmid pSRP1"/>
</dbReference>
<protein>
    <submittedName>
        <fullName evidence="1">Uncharacterized protein</fullName>
    </submittedName>
</protein>
<accession>A0A8A1V5F0</accession>